<dbReference type="EMBL" id="VDEP01000190">
    <property type="protein sequence ID" value="KAA1125002.1"/>
    <property type="molecule type" value="Genomic_DNA"/>
</dbReference>
<feature type="region of interest" description="Disordered" evidence="5">
    <location>
        <begin position="1"/>
        <end position="27"/>
    </location>
</feature>
<reference evidence="6 7" key="1">
    <citation type="submission" date="2019-05" db="EMBL/GenBank/DDBJ databases">
        <title>Emergence of the Ug99 lineage of the wheat stem rust pathogen through somatic hybridization.</title>
        <authorList>
            <person name="Li F."/>
            <person name="Upadhyaya N.M."/>
            <person name="Sperschneider J."/>
            <person name="Matny O."/>
            <person name="Nguyen-Phuc H."/>
            <person name="Mago R."/>
            <person name="Raley C."/>
            <person name="Miller M.E."/>
            <person name="Silverstein K.A.T."/>
            <person name="Henningsen E."/>
            <person name="Hirsch C.D."/>
            <person name="Visser B."/>
            <person name="Pretorius Z.A."/>
            <person name="Steffenson B.J."/>
            <person name="Schwessinger B."/>
            <person name="Dodds P.N."/>
            <person name="Figueroa M."/>
        </authorList>
    </citation>
    <scope>NUCLEOTIDE SEQUENCE [LARGE SCALE GENOMIC DNA]</scope>
    <source>
        <strain evidence="6 7">Ug99</strain>
    </source>
</reference>
<name>A0A5B0RHU5_PUCGR</name>
<evidence type="ECO:0000256" key="2">
    <source>
        <dbReference type="ARBA" id="ARBA00022670"/>
    </source>
</evidence>
<sequence>MAEPVPPPPAAPQAAEATSSTPKESRLRARWNRLSSSRVGSGVRFAYNWRRPLLLGFSASFFISRYYYAKYQKAKRDRIEPGTYLVWRLYDGAIVEYPSNQTNLSMILGSSGDGTEPPRIMTLYEAIRTLKFAENDDRIIGIIADMSSTNAPSPNRAAWELGNSGQSLSPRPSGVKVNILWLAASMRFTASQPAKYLLLESTVLLHSIQSYSIG</sequence>
<comment type="similarity">
    <text evidence="1">Belongs to the peptidase S49 family.</text>
</comment>
<keyword evidence="3" id="KW-0378">Hydrolase</keyword>
<dbReference type="Proteomes" id="UP000325313">
    <property type="component" value="Unassembled WGS sequence"/>
</dbReference>
<evidence type="ECO:0000256" key="3">
    <source>
        <dbReference type="ARBA" id="ARBA00022801"/>
    </source>
</evidence>
<feature type="compositionally biased region" description="Pro residues" evidence="5">
    <location>
        <begin position="1"/>
        <end position="11"/>
    </location>
</feature>
<dbReference type="PANTHER" id="PTHR33209">
    <property type="entry name" value="PROTEASE 4"/>
    <property type="match status" value="1"/>
</dbReference>
<protein>
    <submittedName>
        <fullName evidence="6">Uncharacterized protein</fullName>
    </submittedName>
</protein>
<keyword evidence="2" id="KW-0645">Protease</keyword>
<comment type="caution">
    <text evidence="6">The sequence shown here is derived from an EMBL/GenBank/DDBJ whole genome shotgun (WGS) entry which is preliminary data.</text>
</comment>
<evidence type="ECO:0000256" key="5">
    <source>
        <dbReference type="SAM" id="MobiDB-lite"/>
    </source>
</evidence>
<evidence type="ECO:0000256" key="1">
    <source>
        <dbReference type="ARBA" id="ARBA00008683"/>
    </source>
</evidence>
<proteinExistence type="inferred from homology"/>
<evidence type="ECO:0000313" key="6">
    <source>
        <dbReference type="EMBL" id="KAA1125002.1"/>
    </source>
</evidence>
<keyword evidence="4" id="KW-0720">Serine protease</keyword>
<evidence type="ECO:0000313" key="7">
    <source>
        <dbReference type="Proteomes" id="UP000325313"/>
    </source>
</evidence>
<gene>
    <name evidence="6" type="ORF">PGTUg99_000750</name>
</gene>
<dbReference type="AlphaFoldDB" id="A0A5B0RHU5"/>
<evidence type="ECO:0000256" key="4">
    <source>
        <dbReference type="ARBA" id="ARBA00022825"/>
    </source>
</evidence>
<dbReference type="PANTHER" id="PTHR33209:SF1">
    <property type="entry name" value="PEPTIDASE S49 DOMAIN-CONTAINING PROTEIN"/>
    <property type="match status" value="1"/>
</dbReference>
<dbReference type="GO" id="GO:0006508">
    <property type="term" value="P:proteolysis"/>
    <property type="evidence" value="ECO:0007669"/>
    <property type="project" value="UniProtKB-KW"/>
</dbReference>
<dbReference type="GO" id="GO:0008236">
    <property type="term" value="F:serine-type peptidase activity"/>
    <property type="evidence" value="ECO:0007669"/>
    <property type="project" value="UniProtKB-KW"/>
</dbReference>
<accession>A0A5B0RHU5</accession>
<organism evidence="6 7">
    <name type="scientific">Puccinia graminis f. sp. tritici</name>
    <dbReference type="NCBI Taxonomy" id="56615"/>
    <lineage>
        <taxon>Eukaryota</taxon>
        <taxon>Fungi</taxon>
        <taxon>Dikarya</taxon>
        <taxon>Basidiomycota</taxon>
        <taxon>Pucciniomycotina</taxon>
        <taxon>Pucciniomycetes</taxon>
        <taxon>Pucciniales</taxon>
        <taxon>Pucciniaceae</taxon>
        <taxon>Puccinia</taxon>
    </lineage>
</organism>